<comment type="caution">
    <text evidence="2">The sequence shown here is derived from an EMBL/GenBank/DDBJ whole genome shotgun (WGS) entry which is preliminary data.</text>
</comment>
<dbReference type="EMBL" id="JBEAFC010000015">
    <property type="protein sequence ID" value="KAL1531184.1"/>
    <property type="molecule type" value="Genomic_DNA"/>
</dbReference>
<accession>A0ABD1FH50</accession>
<feature type="region of interest" description="Disordered" evidence="1">
    <location>
        <begin position="151"/>
        <end position="197"/>
    </location>
</feature>
<evidence type="ECO:0000313" key="3">
    <source>
        <dbReference type="Proteomes" id="UP001567538"/>
    </source>
</evidence>
<dbReference type="PANTHER" id="PTHR46245">
    <property type="entry name" value="B3 DOMAIN-CONTAINING PROTEIN OS07G0563300"/>
    <property type="match status" value="1"/>
</dbReference>
<feature type="compositionally biased region" description="Low complexity" evidence="1">
    <location>
        <begin position="170"/>
        <end position="185"/>
    </location>
</feature>
<dbReference type="Proteomes" id="UP001567538">
    <property type="component" value="Unassembled WGS sequence"/>
</dbReference>
<name>A0ABD1FH50_SALDI</name>
<evidence type="ECO:0000256" key="1">
    <source>
        <dbReference type="SAM" id="MobiDB-lite"/>
    </source>
</evidence>
<protein>
    <submittedName>
        <fullName evidence="2">Uncharacterized protein</fullName>
    </submittedName>
</protein>
<proteinExistence type="predicted"/>
<organism evidence="2 3">
    <name type="scientific">Salvia divinorum</name>
    <name type="common">Maria pastora</name>
    <name type="synonym">Diviner's sage</name>
    <dbReference type="NCBI Taxonomy" id="28513"/>
    <lineage>
        <taxon>Eukaryota</taxon>
        <taxon>Viridiplantae</taxon>
        <taxon>Streptophyta</taxon>
        <taxon>Embryophyta</taxon>
        <taxon>Tracheophyta</taxon>
        <taxon>Spermatophyta</taxon>
        <taxon>Magnoliopsida</taxon>
        <taxon>eudicotyledons</taxon>
        <taxon>Gunneridae</taxon>
        <taxon>Pentapetalae</taxon>
        <taxon>asterids</taxon>
        <taxon>lamiids</taxon>
        <taxon>Lamiales</taxon>
        <taxon>Lamiaceae</taxon>
        <taxon>Nepetoideae</taxon>
        <taxon>Mentheae</taxon>
        <taxon>Salviinae</taxon>
        <taxon>Salvia</taxon>
        <taxon>Salvia subgen. Calosphace</taxon>
    </lineage>
</organism>
<dbReference type="PANTHER" id="PTHR46245:SF3">
    <property type="entry name" value="B3 DOMAIN-CONTAINING TRANSCRIPTION REPRESSOR VAL1"/>
    <property type="match status" value="1"/>
</dbReference>
<feature type="compositionally biased region" description="Polar residues" evidence="1">
    <location>
        <begin position="151"/>
        <end position="169"/>
    </location>
</feature>
<reference evidence="2 3" key="1">
    <citation type="submission" date="2024-06" db="EMBL/GenBank/DDBJ databases">
        <title>A chromosome level genome sequence of Diviner's sage (Salvia divinorum).</title>
        <authorList>
            <person name="Ford S.A."/>
            <person name="Ro D.-K."/>
            <person name="Ness R.W."/>
            <person name="Phillips M.A."/>
        </authorList>
    </citation>
    <scope>NUCLEOTIDE SEQUENCE [LARGE SCALE GENOMIC DNA]</scope>
    <source>
        <strain evidence="2">SAF-2024a</strain>
        <tissue evidence="2">Leaf</tissue>
    </source>
</reference>
<evidence type="ECO:0000313" key="2">
    <source>
        <dbReference type="EMBL" id="KAL1531184.1"/>
    </source>
</evidence>
<keyword evidence="3" id="KW-1185">Reference proteome</keyword>
<gene>
    <name evidence="2" type="ORF">AAHA92_33892</name>
</gene>
<dbReference type="AlphaFoldDB" id="A0ABD1FH50"/>
<sequence length="258" mass="27702">MDFGGVGCITCLKRLEVHSGQSLQIPSNISNDTVSTNGIKDVDPVIVDSRIDDDKFSSWRLLQLTKVIGAIDGCSDNSKPREGVQNIYEPLAQPSLNFSLTKPSSSSATILPFPGGIAEGSEQCKVTFSHIEPGGQFVIGCRKAINNGDAQDSQTLASTSGDSPGGTSISGTNGNLLSNGGKTSGDSLQQSISEKKKKAKNIKNKRFLMHTDDATELRISWEEAQELLRPFPTAEPTVVVEDHVFEEFEDQLAQCEVA</sequence>